<name>A0ABN7RJJ2_OIKDI</name>
<dbReference type="InterPro" id="IPR019826">
    <property type="entry name" value="Carboxylesterase_B_AS"/>
</dbReference>
<dbReference type="Gene3D" id="3.40.50.1820">
    <property type="entry name" value="alpha/beta hydrolase"/>
    <property type="match status" value="2"/>
</dbReference>
<dbReference type="PROSITE" id="PS00122">
    <property type="entry name" value="CARBOXYLESTERASE_B_1"/>
    <property type="match status" value="2"/>
</dbReference>
<dbReference type="PANTHER" id="PTHR11559">
    <property type="entry name" value="CARBOXYLESTERASE"/>
    <property type="match status" value="1"/>
</dbReference>
<protein>
    <submittedName>
        <fullName evidence="7">Oidioi.mRNA.OKI2018_I69.PAR.g9230.t1.cds</fullName>
    </submittedName>
</protein>
<dbReference type="Pfam" id="PF00135">
    <property type="entry name" value="COesterase"/>
    <property type="match status" value="2"/>
</dbReference>
<evidence type="ECO:0000259" key="6">
    <source>
        <dbReference type="PROSITE" id="PS51760"/>
    </source>
</evidence>
<dbReference type="Gene3D" id="2.60.120.260">
    <property type="entry name" value="Galactose-binding domain-like"/>
    <property type="match status" value="3"/>
</dbReference>
<dbReference type="InterPro" id="IPR002018">
    <property type="entry name" value="CarbesteraseB"/>
</dbReference>
<dbReference type="SUPFAM" id="SSF53474">
    <property type="entry name" value="alpha/beta-Hydrolases"/>
    <property type="match status" value="2"/>
</dbReference>
<dbReference type="InterPro" id="IPR017853">
    <property type="entry name" value="GH"/>
</dbReference>
<keyword evidence="5" id="KW-0624">Polysaccharide degradation</keyword>
<dbReference type="Pfam" id="PF00331">
    <property type="entry name" value="Glyco_hydro_10"/>
    <property type="match status" value="1"/>
</dbReference>
<reference evidence="7 8" key="1">
    <citation type="submission" date="2021-04" db="EMBL/GenBank/DDBJ databases">
        <authorList>
            <person name="Bliznina A."/>
        </authorList>
    </citation>
    <scope>NUCLEOTIDE SEQUENCE [LARGE SCALE GENOMIC DNA]</scope>
</reference>
<gene>
    <name evidence="7" type="ORF">OKIOD_LOCUS788</name>
</gene>
<sequence length="2096" mass="234093">MKLGAALLGRSLAAETCSARCDGGETSENALCNAEPCSVYTDGSNVFGDGGTFDSLESWICSAGCSMELVQPGYYSDNAVFVSGRGVQGSAVSMDIDGDLLSNQDYKGRVFFKPAAGNEAGTVKMMVRNQKKVDSSNRWSQLSSTIDVPAGTEDSSWIPVDFNWNPRDSVSGSPQNFIYRLYLLYVGENGQFGDYYQDESFIVPAADLVSFTSLITDGDFEAGTSMWYAPTGSEVTYMREDNGNTYLLHHGRTGSWQGPIHDLEITPELLSQDIEATWRVKSTTSEQVSLTGKIDVTLSDGTTVNLLMPGCSVPGGDWMKASGMVNIGKNVEDTSQVTKVSFKLSGPAAGVDISLDDVDIHFYSDDKSWETAADKRINAYRKSNVLMNVNVPNASKVKVKMTKNAFMFGGMCDKDMPNVLDDFENDFFELFNGGVMRNEMKWYHNERLMDVYNYVDADYMIDLFEQKNATLRGHAVFWSVDKHVQQWVQDITDMALLEERMMMRTEDVIGRYAGRIPNWDIFNEVAHGDYFRRNLPGGDAIWSKVMDRMLEIDPNVDLVFNDYQLNTGDFSECFLDVTSSIHHYLSHYGVQSHTKNPRPLAIDQRMNVMAGKNLENRLLITEFDNEEVDVDRRAEELGDFMKMTYSHPNVDAIIVWSWLREIQKPDWHRAMFESNVEGIETQNPIIPKPDVCDKFNVLCNYPLNPNAAGYRWLELVKNEWNTTSGHANTPELTPALLADEGVSLFRGTYDVTVYDASDNLLHTQTIHVTDHDACKSLTRINFESLAEIEALAPSLVMMGTTTTPVIEEMAGWVKNAVRITGRTAPWNNMALDASLLPTGAEIFFGGAFRIVEPLDAPVSAFITVKRMKDDGSWAYSQIDRIEIPAEEVNDWHTIGGAHTIQNGDDKIYLVVKDYIGDLLADSWYADNLADYKACNENTFTIEDTGSPPDPCADVTCGENESCVDGTCECSNGFIFDESTQTCVADSTYSFTSSFGTTFKGEVTDAGTVHFKGIRYAESPTGDRRWKGPLATTTYPTEYDATQYAPKCMTRGWNANSPTADETSEDCLFVNVMTKSEYIESGEKKPIMAYIHGGAYNFGDGRVEYNNLVLDQGVIYVSIQYRLGPYGFLYHEGADTPYNGNWGLLDQNVALQWIQQFAGEFGGDVNQVTLNGCSAGSALTWWHLTVPESWPLFHRAITNGIGAYASFGNNSDIEISKGYVDYTMDQVGCSNIACLRLKTPSELNTHFTDAIKQVYNPTKMYLSPGFAPVVDGLIKTKSTLESLLAGEIRPNTPISWNYARDDAWGMVDGAFNDATDRLDVFAGREDEISAAQSASGFHVPSDYSDQILRAIYGDAHFTNHLQSTFGCSDVDGVAQDCQDALSRFGVAHTWTCNTQYGFTGEALTNPDIGPIYPMELSYKTCENNDQNEKTRTCHCADNQMIMGNQIIGPWLPEDEQFFKLGMRNYWGEFIRTGTFPTGDFGTMKPITELNGDLNLIDITGIRQEPAYAEECAALNALADEIGYLELYNNGYFHVDEPENPNEFSFTTSDGTTTFTGEKTAFDNIHFKGIKFAEAERWAPPVMKTSYPASVDATTYGAACMNANWTPNTASPPEYSEDCLFINAHTKAEYIQNGEKKPILIFVHGGGLQGGNGYEEFDALISNEEVVMFSIQYRVGPYGFMYNHDSVEEHKGNWGFLDQQMALAWVQQWGGEFGGDVDQVTIAGCSAGGQSIWWHLTMPSSWPYYHRAITTGIGVGGTWNTTANLEVNRMYNEYVALQMECEDIDCLRTKTPEELNPLFKAAPSMFLLDGIFHDAQYGPQVDGVLKSKTNLESLYAGEIRPNTPISWNYNRDDVWNLLDGEFAKMVTRLDELKDKLDDLEALQISSGFEVPSDYTDQMLRASYGDEFFATYIEPVFSCPNRENGEVVDCKPAMNQFQNAQKWSCNTQFALSGAPMTDPNIGPIYPLELTHENCVSDTRVCHCHDKFILFGKAAIYPGLGDKEIDFRTASREYWGEFIRTGTFPNGHLGEMKTISELNGKLNLLDEDGIVHDYAYEQECAALNALGDEIGHLRMYQNGYYHKYDQEQIYFLMKLFHLYC</sequence>
<evidence type="ECO:0000256" key="2">
    <source>
        <dbReference type="ARBA" id="ARBA00007495"/>
    </source>
</evidence>
<evidence type="ECO:0000256" key="4">
    <source>
        <dbReference type="ARBA" id="ARBA00023277"/>
    </source>
</evidence>
<dbReference type="Gene3D" id="3.20.20.80">
    <property type="entry name" value="Glycosidases"/>
    <property type="match status" value="1"/>
</dbReference>
<dbReference type="SUPFAM" id="SSF49785">
    <property type="entry name" value="Galactose-binding domain-like"/>
    <property type="match status" value="1"/>
</dbReference>
<evidence type="ECO:0000313" key="7">
    <source>
        <dbReference type="EMBL" id="CAG5079342.1"/>
    </source>
</evidence>
<dbReference type="PROSITE" id="PS51760">
    <property type="entry name" value="GH10_2"/>
    <property type="match status" value="1"/>
</dbReference>
<evidence type="ECO:0000256" key="1">
    <source>
        <dbReference type="ARBA" id="ARBA00005964"/>
    </source>
</evidence>
<dbReference type="SUPFAM" id="SSF51445">
    <property type="entry name" value="(Trans)glycosidases"/>
    <property type="match status" value="1"/>
</dbReference>
<comment type="similarity">
    <text evidence="2">Belongs to the glycosyl hydrolase 10 (cellulase F) family.</text>
</comment>
<comment type="similarity">
    <text evidence="1">Belongs to the type-B carboxylesterase/lipase family.</text>
</comment>
<keyword evidence="8" id="KW-1185">Reference proteome</keyword>
<dbReference type="InterPro" id="IPR008979">
    <property type="entry name" value="Galactose-bd-like_sf"/>
</dbReference>
<evidence type="ECO:0000256" key="5">
    <source>
        <dbReference type="ARBA" id="ARBA00023326"/>
    </source>
</evidence>
<evidence type="ECO:0000256" key="3">
    <source>
        <dbReference type="ARBA" id="ARBA00022801"/>
    </source>
</evidence>
<dbReference type="InterPro" id="IPR029058">
    <property type="entry name" value="AB_hydrolase_fold"/>
</dbReference>
<proteinExistence type="inferred from homology"/>
<dbReference type="InterPro" id="IPR050309">
    <property type="entry name" value="Type-B_Carboxylest/Lipase"/>
</dbReference>
<evidence type="ECO:0000313" key="8">
    <source>
        <dbReference type="Proteomes" id="UP001158576"/>
    </source>
</evidence>
<feature type="domain" description="GH10" evidence="6">
    <location>
        <begin position="413"/>
        <end position="688"/>
    </location>
</feature>
<accession>A0ABN7RJJ2</accession>
<dbReference type="InterPro" id="IPR001000">
    <property type="entry name" value="GH10_dom"/>
</dbReference>
<keyword evidence="4" id="KW-0119">Carbohydrate metabolism</keyword>
<organism evidence="7 8">
    <name type="scientific">Oikopleura dioica</name>
    <name type="common">Tunicate</name>
    <dbReference type="NCBI Taxonomy" id="34765"/>
    <lineage>
        <taxon>Eukaryota</taxon>
        <taxon>Metazoa</taxon>
        <taxon>Chordata</taxon>
        <taxon>Tunicata</taxon>
        <taxon>Appendicularia</taxon>
        <taxon>Copelata</taxon>
        <taxon>Oikopleuridae</taxon>
        <taxon>Oikopleura</taxon>
    </lineage>
</organism>
<dbReference type="SMART" id="SM00633">
    <property type="entry name" value="Glyco_10"/>
    <property type="match status" value="1"/>
</dbReference>
<dbReference type="Proteomes" id="UP001158576">
    <property type="component" value="Chromosome PAR"/>
</dbReference>
<dbReference type="EMBL" id="OU015568">
    <property type="protein sequence ID" value="CAG5079342.1"/>
    <property type="molecule type" value="Genomic_DNA"/>
</dbReference>
<keyword evidence="3" id="KW-0378">Hydrolase</keyword>